<name>G8R5I3_OWEHD</name>
<dbReference type="eggNOG" id="ENOG502Z967">
    <property type="taxonomic scope" value="Bacteria"/>
</dbReference>
<dbReference type="EMBL" id="CP003156">
    <property type="protein sequence ID" value="AEV33257.1"/>
    <property type="molecule type" value="Genomic_DNA"/>
</dbReference>
<dbReference type="AlphaFoldDB" id="G8R5I3"/>
<protein>
    <recommendedName>
        <fullName evidence="5">DUF3298 domain-containing protein</fullName>
    </recommendedName>
</protein>
<dbReference type="RefSeq" id="WP_014202606.1">
    <property type="nucleotide sequence ID" value="NC_016599.1"/>
</dbReference>
<dbReference type="OrthoDB" id="594879at2"/>
<sequence>MTLKNYSAAAIIFATSFACQNDPATPEVVKEEAAPAADTLQYEIKTVASNLPCAKDSAKNCVEVKIDELYINGGTNKASASKIEATLRKALSETDNSEGAPRKPQDIIANLEKEYTQISKDMKNYDLSWEYIHNMEVYLNDNNLFGCSIYNYTFTGGAHPNGFKFYYTFAADKGTPIKLTDLILPNKFAEFKALAEKQFRETREIEEGQTFEEAGYWFENDAFALNNNFKYDASGLTIMYNQYEIAPYSEGSITLEFPYLQIKGMVKQEYRF</sequence>
<proteinExistence type="predicted"/>
<dbReference type="InterPro" id="IPR037126">
    <property type="entry name" value="PdaC/RsiV-like_sf"/>
</dbReference>
<evidence type="ECO:0000259" key="2">
    <source>
        <dbReference type="Pfam" id="PF13739"/>
    </source>
</evidence>
<dbReference type="Pfam" id="PF13739">
    <property type="entry name" value="PdaC"/>
    <property type="match status" value="1"/>
</dbReference>
<gene>
    <name evidence="3" type="ordered locus">Oweho_2284</name>
</gene>
<dbReference type="HOGENOM" id="CLU_083883_1_0_10"/>
<dbReference type="Proteomes" id="UP000005631">
    <property type="component" value="Chromosome"/>
</dbReference>
<keyword evidence="4" id="KW-1185">Reference proteome</keyword>
<dbReference type="Pfam" id="PF11738">
    <property type="entry name" value="DUF3298"/>
    <property type="match status" value="1"/>
</dbReference>
<evidence type="ECO:0008006" key="5">
    <source>
        <dbReference type="Google" id="ProtNLM"/>
    </source>
</evidence>
<feature type="domain" description="DUF3298" evidence="1">
    <location>
        <begin position="181"/>
        <end position="259"/>
    </location>
</feature>
<dbReference type="InterPro" id="IPR021729">
    <property type="entry name" value="DUF3298"/>
</dbReference>
<accession>G8R5I3</accession>
<dbReference type="Gene3D" id="3.30.565.40">
    <property type="entry name" value="Fervidobacterium nodosum Rt17-B1 like"/>
    <property type="match status" value="1"/>
</dbReference>
<evidence type="ECO:0000313" key="4">
    <source>
        <dbReference type="Proteomes" id="UP000005631"/>
    </source>
</evidence>
<dbReference type="PATRIC" id="fig|926562.3.peg.2301"/>
<dbReference type="PROSITE" id="PS51257">
    <property type="entry name" value="PROKAR_LIPOPROTEIN"/>
    <property type="match status" value="1"/>
</dbReference>
<reference evidence="3 4" key="1">
    <citation type="journal article" date="2012" name="Stand. Genomic Sci.">
        <title>Genome sequence of the orange-pigmented seawater bacterium Owenweeksia hongkongensis type strain (UST20020801(T)).</title>
        <authorList>
            <person name="Riedel T."/>
            <person name="Held B."/>
            <person name="Nolan M."/>
            <person name="Lucas S."/>
            <person name="Lapidus A."/>
            <person name="Tice H."/>
            <person name="Del Rio T.G."/>
            <person name="Cheng J.F."/>
            <person name="Han C."/>
            <person name="Tapia R."/>
            <person name="Goodwin L.A."/>
            <person name="Pitluck S."/>
            <person name="Liolios K."/>
            <person name="Mavromatis K."/>
            <person name="Pagani I."/>
            <person name="Ivanova N."/>
            <person name="Mikhailova N."/>
            <person name="Pati A."/>
            <person name="Chen A."/>
            <person name="Palaniappan K."/>
            <person name="Rohde M."/>
            <person name="Tindall B.J."/>
            <person name="Detter J.C."/>
            <person name="Goker M."/>
            <person name="Woyke T."/>
            <person name="Bristow J."/>
            <person name="Eisen J.A."/>
            <person name="Markowitz V."/>
            <person name="Hugenholtz P."/>
            <person name="Klenk H.P."/>
            <person name="Kyrpides N.C."/>
        </authorList>
    </citation>
    <scope>NUCLEOTIDE SEQUENCE</scope>
    <source>
        <strain evidence="4">DSM 17368 / JCM 12287 / NRRL B-23963</strain>
    </source>
</reference>
<dbReference type="InterPro" id="IPR025303">
    <property type="entry name" value="PdaC"/>
</dbReference>
<dbReference type="KEGG" id="oho:Oweho_2284"/>
<feature type="domain" description="Deacetylase PdaC" evidence="2">
    <location>
        <begin position="58"/>
        <end position="161"/>
    </location>
</feature>
<evidence type="ECO:0000313" key="3">
    <source>
        <dbReference type="EMBL" id="AEV33257.1"/>
    </source>
</evidence>
<dbReference type="STRING" id="926562.Oweho_2284"/>
<dbReference type="Gene3D" id="3.90.640.20">
    <property type="entry name" value="Heat-shock cognate protein, ATPase"/>
    <property type="match status" value="1"/>
</dbReference>
<organism evidence="3 4">
    <name type="scientific">Owenweeksia hongkongensis (strain DSM 17368 / CIP 108786 / JCM 12287 / NRRL B-23963 / UST20020801)</name>
    <dbReference type="NCBI Taxonomy" id="926562"/>
    <lineage>
        <taxon>Bacteria</taxon>
        <taxon>Pseudomonadati</taxon>
        <taxon>Bacteroidota</taxon>
        <taxon>Flavobacteriia</taxon>
        <taxon>Flavobacteriales</taxon>
        <taxon>Owenweeksiaceae</taxon>
        <taxon>Owenweeksia</taxon>
    </lineage>
</organism>
<evidence type="ECO:0000259" key="1">
    <source>
        <dbReference type="Pfam" id="PF11738"/>
    </source>
</evidence>